<evidence type="ECO:0000256" key="2">
    <source>
        <dbReference type="PROSITE-ProRule" id="PRU00358"/>
    </source>
</evidence>
<dbReference type="PROSITE" id="PS51015">
    <property type="entry name" value="YDG"/>
    <property type="match status" value="1"/>
</dbReference>
<comment type="subcellular location">
    <subcellularLocation>
        <location evidence="2">Nucleus</location>
    </subcellularLocation>
</comment>
<dbReference type="SMART" id="SM00466">
    <property type="entry name" value="SRA"/>
    <property type="match status" value="1"/>
</dbReference>
<evidence type="ECO:0000259" key="4">
    <source>
        <dbReference type="PROSITE" id="PS51015"/>
    </source>
</evidence>
<dbReference type="InterPro" id="IPR001810">
    <property type="entry name" value="F-box_dom"/>
</dbReference>
<proteinExistence type="predicted"/>
<dbReference type="Proteomes" id="UP000815677">
    <property type="component" value="Unassembled WGS sequence"/>
</dbReference>
<sequence>MDSPTRGKNTARRSRSWRTAGSNSRRTRSQAIPKPAYIQNLPNELLTEIFMRFLPQYPAFPPLVGPNSPTCLLGVCRRWRNLALHTARLWRAIKVDGDADEEFAVALTWLERSSSALLYLDVVVDDDVIPATHPPLQQLFEAIVANRMRWQYLKLAVQEDQAGRFSGPAPNLACLEISASGDGWDPAHSFLLVDAAALRELVLWDAAYNVQSVPWAQLTSLTILLAEWLDMHPVLPHCINLIYCKISFWNLDDEDSDLPRLNICLPHLKILIVLLETDGHGRIPELEALIERSQCKLRSLQIAVNVPRGPWLAQECLGSDWFKEIHVACVRVDPDLDGYWQEDEYWEPVPEPEESQEPRFGNIPNVPVGQCFENRKALRDAGVHIPLQAGIWGTETDGACSIVASGGYADDVDKGNTIIYTGEGTACYRTRYSLIIRPGQGPLGASTKKSDQVWKGRNLALKRSMERRLRVRVVRGSDCGSKFAPKHAYRYDGLYLITKAWTATGKEGLKVCQVQLVRLPNQPPIPTRHPTGTTIAQISQRVVARSRRSSPSSSPPPEEPPGLRGRHESMHARMMSNDFLAPTRLCDAARRSAFQAASRGRESNVDVDDGPLRCLAAAAFPGLDDDPMTSLKRALSRTSSVESVADHPVPKRAKLVPSPPQSFFVDENNDENVVALQLHPQRRYDLVGTAVQEESEDNRRAKRFQQIAGRKRYNGIHFRKHASGSL</sequence>
<evidence type="ECO:0000256" key="1">
    <source>
        <dbReference type="ARBA" id="ARBA00023242"/>
    </source>
</evidence>
<dbReference type="PANTHER" id="PTHR14140">
    <property type="entry name" value="E3 UBIQUITIN-PROTEIN LIGASE UHRF-RELATED"/>
    <property type="match status" value="1"/>
</dbReference>
<reference evidence="5" key="1">
    <citation type="submission" date="2014-09" db="EMBL/GenBank/DDBJ databases">
        <title>Genome sequence of the luminous mushroom Mycena chlorophos for searching fungal bioluminescence genes.</title>
        <authorList>
            <person name="Tanaka Y."/>
            <person name="Kasuga D."/>
            <person name="Oba Y."/>
            <person name="Hase S."/>
            <person name="Sato K."/>
            <person name="Oba Y."/>
            <person name="Sakakibara Y."/>
        </authorList>
    </citation>
    <scope>NUCLEOTIDE SEQUENCE</scope>
</reference>
<dbReference type="Gene3D" id="1.20.1280.50">
    <property type="match status" value="1"/>
</dbReference>
<dbReference type="EMBL" id="DF846130">
    <property type="protein sequence ID" value="GAT50017.1"/>
    <property type="molecule type" value="Genomic_DNA"/>
</dbReference>
<dbReference type="Pfam" id="PF12937">
    <property type="entry name" value="F-box-like"/>
    <property type="match status" value="1"/>
</dbReference>
<protein>
    <recommendedName>
        <fullName evidence="4">YDG domain-containing protein</fullName>
    </recommendedName>
</protein>
<dbReference type="InterPro" id="IPR036047">
    <property type="entry name" value="F-box-like_dom_sf"/>
</dbReference>
<feature type="region of interest" description="Disordered" evidence="3">
    <location>
        <begin position="1"/>
        <end position="33"/>
    </location>
</feature>
<dbReference type="SUPFAM" id="SSF81383">
    <property type="entry name" value="F-box domain"/>
    <property type="match status" value="1"/>
</dbReference>
<feature type="region of interest" description="Disordered" evidence="3">
    <location>
        <begin position="541"/>
        <end position="566"/>
    </location>
</feature>
<dbReference type="InterPro" id="IPR036987">
    <property type="entry name" value="SRA-YDG_sf"/>
</dbReference>
<feature type="domain" description="YDG" evidence="4">
    <location>
        <begin position="361"/>
        <end position="518"/>
    </location>
</feature>
<name>A0ABQ0LHP0_MYCCL</name>
<dbReference type="InterPro" id="IPR003105">
    <property type="entry name" value="SRA_YDG"/>
</dbReference>
<accession>A0ABQ0LHP0</accession>
<dbReference type="Pfam" id="PF02182">
    <property type="entry name" value="SAD_SRA"/>
    <property type="match status" value="1"/>
</dbReference>
<evidence type="ECO:0000313" key="5">
    <source>
        <dbReference type="EMBL" id="GAT50017.1"/>
    </source>
</evidence>
<dbReference type="InterPro" id="IPR015947">
    <property type="entry name" value="PUA-like_sf"/>
</dbReference>
<dbReference type="PANTHER" id="PTHR14140:SF27">
    <property type="entry name" value="OS04G0289800 PROTEIN"/>
    <property type="match status" value="1"/>
</dbReference>
<dbReference type="InterPro" id="IPR045134">
    <property type="entry name" value="UHRF1/2-like"/>
</dbReference>
<gene>
    <name evidence="5" type="ORF">MCHLO_07300</name>
</gene>
<dbReference type="Gene3D" id="2.30.280.10">
    <property type="entry name" value="SRA-YDG"/>
    <property type="match status" value="1"/>
</dbReference>
<keyword evidence="6" id="KW-1185">Reference proteome</keyword>
<keyword evidence="1 2" id="KW-0539">Nucleus</keyword>
<dbReference type="SUPFAM" id="SSF88697">
    <property type="entry name" value="PUA domain-like"/>
    <property type="match status" value="1"/>
</dbReference>
<evidence type="ECO:0000256" key="3">
    <source>
        <dbReference type="SAM" id="MobiDB-lite"/>
    </source>
</evidence>
<organism evidence="5 6">
    <name type="scientific">Mycena chlorophos</name>
    <name type="common">Agaric fungus</name>
    <name type="synonym">Agaricus chlorophos</name>
    <dbReference type="NCBI Taxonomy" id="658473"/>
    <lineage>
        <taxon>Eukaryota</taxon>
        <taxon>Fungi</taxon>
        <taxon>Dikarya</taxon>
        <taxon>Basidiomycota</taxon>
        <taxon>Agaricomycotina</taxon>
        <taxon>Agaricomycetes</taxon>
        <taxon>Agaricomycetidae</taxon>
        <taxon>Agaricales</taxon>
        <taxon>Marasmiineae</taxon>
        <taxon>Mycenaceae</taxon>
        <taxon>Mycena</taxon>
    </lineage>
</organism>
<evidence type="ECO:0000313" key="6">
    <source>
        <dbReference type="Proteomes" id="UP000815677"/>
    </source>
</evidence>